<proteinExistence type="predicted"/>
<comment type="caution">
    <text evidence="2">The sequence shown here is derived from an EMBL/GenBank/DDBJ whole genome shotgun (WGS) entry which is preliminary data.</text>
</comment>
<dbReference type="AlphaFoldDB" id="A0AAP0QIC9"/>
<dbReference type="InterPro" id="IPR055357">
    <property type="entry name" value="LRR_At1g61320_AtMIF1"/>
</dbReference>
<dbReference type="Proteomes" id="UP001428341">
    <property type="component" value="Unassembled WGS sequence"/>
</dbReference>
<dbReference type="Pfam" id="PF23622">
    <property type="entry name" value="LRR_At1g61320_AtMIF1"/>
    <property type="match status" value="1"/>
</dbReference>
<reference evidence="2 3" key="1">
    <citation type="submission" date="2024-05" db="EMBL/GenBank/DDBJ databases">
        <title>Haplotype-resolved chromosome-level genome assembly of Huyou (Citrus changshanensis).</title>
        <authorList>
            <person name="Miao C."/>
            <person name="Chen W."/>
            <person name="Wu Y."/>
            <person name="Wang L."/>
            <person name="Zhao S."/>
            <person name="Grierson D."/>
            <person name="Xu C."/>
            <person name="Chen K."/>
        </authorList>
    </citation>
    <scope>NUCLEOTIDE SEQUENCE [LARGE SCALE GENOMIC DNA]</scope>
    <source>
        <strain evidence="2">01-14</strain>
        <tissue evidence="2">Leaf</tissue>
    </source>
</reference>
<evidence type="ECO:0000313" key="3">
    <source>
        <dbReference type="Proteomes" id="UP001428341"/>
    </source>
</evidence>
<protein>
    <recommendedName>
        <fullName evidence="1">At1g61320/AtMIF1 LRR domain-containing protein</fullName>
    </recommendedName>
</protein>
<feature type="domain" description="At1g61320/AtMIF1 LRR" evidence="1">
    <location>
        <begin position="159"/>
        <end position="228"/>
    </location>
</feature>
<sequence length="229" mass="25724">MTKAFSKINEVCKGIRLTESKFCHGPLALGFTKVKPTLAMRFRLFFVGFAKVQASFTLGTQLLDLYRPWSYFPGATAHGFIYSQPAFPLPLSSLLTQITIIVHGNNCSRRRTIIVHGKTLLTAKHASSSTRLSSRKNTIIIHGKQTISPSLSALSATLTLIVDRWLQLAVEDGVRELYYENITNENRVYTLPQAIFSANSVTNLRLVWCRLEQPFDSIMLCSLKKLTLE</sequence>
<dbReference type="EMBL" id="JBCGBO010000006">
    <property type="protein sequence ID" value="KAK9193124.1"/>
    <property type="molecule type" value="Genomic_DNA"/>
</dbReference>
<accession>A0AAP0QIC9</accession>
<gene>
    <name evidence="2" type="ORF">WN944_003821</name>
</gene>
<evidence type="ECO:0000259" key="1">
    <source>
        <dbReference type="Pfam" id="PF23622"/>
    </source>
</evidence>
<keyword evidence="3" id="KW-1185">Reference proteome</keyword>
<name>A0AAP0QIC9_9ROSI</name>
<evidence type="ECO:0000313" key="2">
    <source>
        <dbReference type="EMBL" id="KAK9193124.1"/>
    </source>
</evidence>
<organism evidence="2 3">
    <name type="scientific">Citrus x changshan-huyou</name>
    <dbReference type="NCBI Taxonomy" id="2935761"/>
    <lineage>
        <taxon>Eukaryota</taxon>
        <taxon>Viridiplantae</taxon>
        <taxon>Streptophyta</taxon>
        <taxon>Embryophyta</taxon>
        <taxon>Tracheophyta</taxon>
        <taxon>Spermatophyta</taxon>
        <taxon>Magnoliopsida</taxon>
        <taxon>eudicotyledons</taxon>
        <taxon>Gunneridae</taxon>
        <taxon>Pentapetalae</taxon>
        <taxon>rosids</taxon>
        <taxon>malvids</taxon>
        <taxon>Sapindales</taxon>
        <taxon>Rutaceae</taxon>
        <taxon>Aurantioideae</taxon>
        <taxon>Citrus</taxon>
    </lineage>
</organism>